<dbReference type="PANTHER" id="PTHR24168:SF19">
    <property type="entry name" value="KN MOTIF AND ANKYRIN REPEAT DOMAIN-CONTAINING PROTEIN 1"/>
    <property type="match status" value="1"/>
</dbReference>
<keyword evidence="3 5" id="KW-0040">ANK repeat</keyword>
<protein>
    <submittedName>
        <fullName evidence="8">KN motif and ankyrin repeat domains 1b</fullName>
    </submittedName>
</protein>
<dbReference type="GO" id="GO:0030837">
    <property type="term" value="P:negative regulation of actin filament polymerization"/>
    <property type="evidence" value="ECO:0007669"/>
    <property type="project" value="InterPro"/>
</dbReference>
<keyword evidence="2" id="KW-0677">Repeat</keyword>
<dbReference type="PROSITE" id="PS50297">
    <property type="entry name" value="ANK_REP_REGION"/>
    <property type="match status" value="2"/>
</dbReference>
<keyword evidence="9" id="KW-1185">Reference proteome</keyword>
<feature type="repeat" description="ANK" evidence="5">
    <location>
        <begin position="1114"/>
        <end position="1146"/>
    </location>
</feature>
<dbReference type="InterPro" id="IPR002110">
    <property type="entry name" value="Ankyrin_rpt"/>
</dbReference>
<dbReference type="PROSITE" id="PS50088">
    <property type="entry name" value="ANK_REPEAT"/>
    <property type="match status" value="2"/>
</dbReference>
<evidence type="ECO:0000256" key="2">
    <source>
        <dbReference type="ARBA" id="ARBA00022737"/>
    </source>
</evidence>
<feature type="region of interest" description="Disordered" evidence="7">
    <location>
        <begin position="458"/>
        <end position="497"/>
    </location>
</feature>
<evidence type="ECO:0000256" key="1">
    <source>
        <dbReference type="ARBA" id="ARBA00022553"/>
    </source>
</evidence>
<accession>A0A8C3G3V1</accession>
<feature type="region of interest" description="Disordered" evidence="7">
    <location>
        <begin position="816"/>
        <end position="838"/>
    </location>
</feature>
<dbReference type="GO" id="GO:0005737">
    <property type="term" value="C:cytoplasm"/>
    <property type="evidence" value="ECO:0007669"/>
    <property type="project" value="TreeGrafter"/>
</dbReference>
<dbReference type="InterPro" id="IPR036770">
    <property type="entry name" value="Ankyrin_rpt-contain_sf"/>
</dbReference>
<feature type="compositionally biased region" description="Polar residues" evidence="7">
    <location>
        <begin position="65"/>
        <end position="75"/>
    </location>
</feature>
<keyword evidence="1" id="KW-0597">Phosphoprotein</keyword>
<dbReference type="GO" id="GO:0005856">
    <property type="term" value="C:cytoskeleton"/>
    <property type="evidence" value="ECO:0007669"/>
    <property type="project" value="TreeGrafter"/>
</dbReference>
<reference evidence="8" key="2">
    <citation type="submission" date="2025-09" db="UniProtKB">
        <authorList>
            <consortium name="Ensembl"/>
        </authorList>
    </citation>
    <scope>IDENTIFICATION</scope>
</reference>
<evidence type="ECO:0000313" key="9">
    <source>
        <dbReference type="Proteomes" id="UP000694565"/>
    </source>
</evidence>
<dbReference type="PANTHER" id="PTHR24168">
    <property type="entry name" value="KN MOTIF AND ANKYRIN REPEAT DOMAIN-CONTAINING"/>
    <property type="match status" value="1"/>
</dbReference>
<evidence type="ECO:0000256" key="6">
    <source>
        <dbReference type="SAM" id="Coils"/>
    </source>
</evidence>
<proteinExistence type="predicted"/>
<evidence type="ECO:0000256" key="4">
    <source>
        <dbReference type="ARBA" id="ARBA00023054"/>
    </source>
</evidence>
<dbReference type="Gene3D" id="1.25.40.20">
    <property type="entry name" value="Ankyrin repeat-containing domain"/>
    <property type="match status" value="1"/>
</dbReference>
<organism evidence="8 9">
    <name type="scientific">Cyclopterus lumpus</name>
    <name type="common">Lumpsucker</name>
    <dbReference type="NCBI Taxonomy" id="8103"/>
    <lineage>
        <taxon>Eukaryota</taxon>
        <taxon>Metazoa</taxon>
        <taxon>Chordata</taxon>
        <taxon>Craniata</taxon>
        <taxon>Vertebrata</taxon>
        <taxon>Euteleostomi</taxon>
        <taxon>Actinopterygii</taxon>
        <taxon>Neopterygii</taxon>
        <taxon>Teleostei</taxon>
        <taxon>Neoteleostei</taxon>
        <taxon>Acanthomorphata</taxon>
        <taxon>Eupercaria</taxon>
        <taxon>Perciformes</taxon>
        <taxon>Cottioidei</taxon>
        <taxon>Cottales</taxon>
        <taxon>Cyclopteridae</taxon>
        <taxon>Cyclopterus</taxon>
    </lineage>
</organism>
<dbReference type="SUPFAM" id="SSF48403">
    <property type="entry name" value="Ankyrin repeat"/>
    <property type="match status" value="1"/>
</dbReference>
<dbReference type="Ensembl" id="ENSCLMT00005033684.1">
    <property type="protein sequence ID" value="ENSCLMP00005032314.1"/>
    <property type="gene ID" value="ENSCLMG00005015547.1"/>
</dbReference>
<sequence>MVFPTVGLTGPNTEECVPNYQGIDFSYQSDVDYLKCENCFQPGATMKRLSLRRRPVVAVSHDQESAQGGISSGQWHSAESLSSSSRDDTRLLGMSSATRGRPPLPPPHGSSVDNKPSRNEGPSTSQIPNESKPQPAARSSALQRQSPEKTSTETLKHLDREVTRPPPPQPRPRRRLASFGGVSSHGSPSPFTGLGAYNQNNNGNKPAGSGGDVHVHLGSSLGSRGSTGCLGLSPQSSGRTTSVPSLGPMHLQHVRDQMVVALQRLKELEEQVTNIPILQVKISVLQEEKRQLVSQLKNQSDNTDVIWKRACSVGTWDIEKEGLGGITRSDCTDLKEFRQLTEEMRALERTIQGGHLQERHGKDQILLRDKAIKSVAVGTDEEPTKKNKYVHTDRVEMRSIGTEVSEVNLGLYTEREAEIDAQQLIIGALKERICHLEAESKESALQAEMSRLKLELQGAGSRNRADKASFARPSTVSTATEARPHTTSQGVGNHTELRDVGTGEATEVKTVEIFCCRPELKNVRTGPDVPMSHWEVRERVETVEKGVGIRVLTNTQGVGMEIKLCDAETNTEVPVESLCSKKRKTTYNLVGCGDCSVDVIICEAKEVVSQGIATDQVRGVDLGIMASPQTASQRTNTVSSSVSRFTNTRHAFNTDSSTNTVLNTQDKHTNTTQTITRTASVGNGVKGAKCTPETRTIGVGTANLAGSALKQTPRTVAMVTRDAGVGFTNVNENFLVGLKTRNMASGPSHLPDPVRTRSIGVGEGRIRDLSASPSQTARQSSQSKWDPELNHYIEKMHWLLREHGDLLAEDHHAQTREGFAQQGRSRGGAGSELSCNSKAAAPGTEVHCLDSQEPGNTVDLVMTISSHTSTFTLASTDPAVRSAVKKPTGDQGCSSTRRTSEHVLSALRCFGPSGWTPRPLMSSLPARRPTLRWWRGEEAESQGMLLRMEGRVKVAPARGPELLQILCHNEMLLFLKFKLKMSLRAELWHICRHDCLQTLQQEWFSVSSHRSATPGALGEYLSTCRLVSPEVLQHVANMADGNGNTALHYSVSHSNFGIVKKLLDAEVCDVNQQNNAGYTPIMLAALAAVDRPEDMRVVEQLFTGGDVNAKASQAGQTALMLAVSHGRVDMVRALLAQGSEVNLQDDEGSTALMCAGEHGHAHIARLLLAQPDCDAALTDSVCESVPGRRLGPTRRTRKGNEHSTCQGNQRNCITLIMWAFFMSVNVQ</sequence>
<reference evidence="8" key="1">
    <citation type="submission" date="2025-08" db="UniProtKB">
        <authorList>
            <consortium name="Ensembl"/>
        </authorList>
    </citation>
    <scope>IDENTIFICATION</scope>
</reference>
<feature type="repeat" description="ANK" evidence="5">
    <location>
        <begin position="1042"/>
        <end position="1064"/>
    </location>
</feature>
<keyword evidence="4 6" id="KW-0175">Coiled coil</keyword>
<dbReference type="FunFam" id="1.25.40.20:FF:000017">
    <property type="entry name" value="KN motif and ankyrin repeat domain-containing protein 1"/>
    <property type="match status" value="1"/>
</dbReference>
<evidence type="ECO:0000256" key="7">
    <source>
        <dbReference type="SAM" id="MobiDB-lite"/>
    </source>
</evidence>
<evidence type="ECO:0000313" key="8">
    <source>
        <dbReference type="Ensembl" id="ENSCLMP00005032314.1"/>
    </source>
</evidence>
<feature type="compositionally biased region" description="Polar residues" evidence="7">
    <location>
        <begin position="472"/>
        <end position="492"/>
    </location>
</feature>
<dbReference type="GeneTree" id="ENSGT00940000154886"/>
<dbReference type="Pfam" id="PF12796">
    <property type="entry name" value="Ank_2"/>
    <property type="match status" value="2"/>
</dbReference>
<dbReference type="InterPro" id="IPR047184">
    <property type="entry name" value="KANK1-4"/>
</dbReference>
<feature type="compositionally biased region" description="Polar residues" evidence="7">
    <location>
        <begin position="120"/>
        <end position="132"/>
    </location>
</feature>
<evidence type="ECO:0000256" key="5">
    <source>
        <dbReference type="PROSITE-ProRule" id="PRU00023"/>
    </source>
</evidence>
<feature type="region of interest" description="Disordered" evidence="7">
    <location>
        <begin position="60"/>
        <end position="220"/>
    </location>
</feature>
<feature type="region of interest" description="Disordered" evidence="7">
    <location>
        <begin position="764"/>
        <end position="785"/>
    </location>
</feature>
<dbReference type="Proteomes" id="UP000694565">
    <property type="component" value="Unplaced"/>
</dbReference>
<name>A0A8C3G3V1_CYCLU</name>
<dbReference type="AlphaFoldDB" id="A0A8C3G3V1"/>
<feature type="compositionally biased region" description="Basic and acidic residues" evidence="7">
    <location>
        <begin position="146"/>
        <end position="163"/>
    </location>
</feature>
<feature type="compositionally biased region" description="Polar residues" evidence="7">
    <location>
        <begin position="771"/>
        <end position="784"/>
    </location>
</feature>
<evidence type="ECO:0000256" key="3">
    <source>
        <dbReference type="ARBA" id="ARBA00023043"/>
    </source>
</evidence>
<dbReference type="SMART" id="SM00248">
    <property type="entry name" value="ANK"/>
    <property type="match status" value="4"/>
</dbReference>
<feature type="coiled-coil region" evidence="6">
    <location>
        <begin position="251"/>
        <end position="302"/>
    </location>
</feature>